<evidence type="ECO:0000259" key="1">
    <source>
        <dbReference type="Pfam" id="PF01973"/>
    </source>
</evidence>
<gene>
    <name evidence="2" type="ORF">WKV44_05880</name>
</gene>
<name>A0ABU9UBM2_9SPIR</name>
<dbReference type="InterPro" id="IPR002826">
    <property type="entry name" value="MptE-like"/>
</dbReference>
<dbReference type="Pfam" id="PF01973">
    <property type="entry name" value="MptE-like"/>
    <property type="match status" value="1"/>
</dbReference>
<evidence type="ECO:0000313" key="2">
    <source>
        <dbReference type="EMBL" id="MEM5948066.1"/>
    </source>
</evidence>
<sequence length="489" mass="55788">MTRQRLHSAYNPQKEAERFLDNIQELKEHRPSCIILMGAGEGYIYSELKKRFTNIKIIRIFYSREIPVNKNLPTGHLDWIPGDTYDLKNFLYHTIEDRDIPGIVIIEWPASANIWKKEATKAKETAIQFIRERTGTILTSIASGRRWFENIIRNILFIEKIAAIESWPEEILILASGPTLEKVLDTPIQHTTIALPSSLCSLAFRNIKPDAAISTDGNHYAKIHLVHLDPAVPLFAAFTAALPLKTCKNTNIIPIAQHTALETPLTTLLPYPHLNLPPHGTVAGTALQLAINNNTNHILIAGLDLASYDMQQHSRPHSFDPIWEENTKRITPLFTKKLISILDTTTRITNTPWRKNRALETYAGWFSHLTPPAHIKITRINPSPIEIPAFCNTDTIPSPAKTKKLRIKQEKTPDSTERKKIAKKYIEEIRETAREAIKEKKHTEIGLAIGGKIYYDIQKNSDTTEKTIKAYRQQIDKYIENIIEKYNLQ</sequence>
<dbReference type="RefSeq" id="WP_420069512.1">
    <property type="nucleotide sequence ID" value="NZ_JBCHKQ010000002.1"/>
</dbReference>
<reference evidence="2 3" key="1">
    <citation type="submission" date="2024-03" db="EMBL/GenBank/DDBJ databases">
        <title>Ignisphaera cupida sp. nov., a hyperthermophilic hydrolytic archaeon from a hot spring of Kamchatka, and proposal of Ignisphaeraceae fam. nov.</title>
        <authorList>
            <person name="Podosokorskaya O.A."/>
            <person name="Elcheninov A.G."/>
            <person name="Maltseva A.I."/>
            <person name="Zayulina K.S."/>
            <person name="Novikov A."/>
            <person name="Merkel A.Y."/>
        </authorList>
    </citation>
    <scope>NUCLEOTIDE SEQUENCE [LARGE SCALE GENOMIC DNA]</scope>
    <source>
        <strain evidence="2 3">38H-sp</strain>
    </source>
</reference>
<proteinExistence type="predicted"/>
<evidence type="ECO:0000313" key="3">
    <source>
        <dbReference type="Proteomes" id="UP001466331"/>
    </source>
</evidence>
<feature type="domain" description="6-hydroxymethylpterin diphosphokinase MptE-like" evidence="1">
    <location>
        <begin position="150"/>
        <end position="307"/>
    </location>
</feature>
<keyword evidence="3" id="KW-1185">Reference proteome</keyword>
<accession>A0ABU9UBM2</accession>
<protein>
    <submittedName>
        <fullName evidence="2">6-hydroxymethylpterin diphosphokinase MptE-like protein</fullName>
    </submittedName>
</protein>
<dbReference type="EMBL" id="JBCHKQ010000002">
    <property type="protein sequence ID" value="MEM5948066.1"/>
    <property type="molecule type" value="Genomic_DNA"/>
</dbReference>
<comment type="caution">
    <text evidence="2">The sequence shown here is derived from an EMBL/GenBank/DDBJ whole genome shotgun (WGS) entry which is preliminary data.</text>
</comment>
<organism evidence="2 3">
    <name type="scientific">Rarispira pelagica</name>
    <dbReference type="NCBI Taxonomy" id="3141764"/>
    <lineage>
        <taxon>Bacteria</taxon>
        <taxon>Pseudomonadati</taxon>
        <taxon>Spirochaetota</taxon>
        <taxon>Spirochaetia</taxon>
        <taxon>Winmispirales</taxon>
        <taxon>Winmispiraceae</taxon>
        <taxon>Rarispira</taxon>
    </lineage>
</organism>
<dbReference type="Proteomes" id="UP001466331">
    <property type="component" value="Unassembled WGS sequence"/>
</dbReference>